<dbReference type="InterPro" id="IPR043536">
    <property type="entry name" value="HCF1/2"/>
</dbReference>
<dbReference type="InParanoid" id="E9HZA7"/>
<dbReference type="AlphaFoldDB" id="E9HZA7"/>
<dbReference type="PANTHER" id="PTHR46003:SF1">
    <property type="entry name" value="HOST CELL FACTOR"/>
    <property type="match status" value="1"/>
</dbReference>
<dbReference type="OrthoDB" id="10001928at2759"/>
<keyword evidence="3" id="KW-1185">Reference proteome</keyword>
<accession>E9HZA7</accession>
<dbReference type="EMBL" id="GL733301">
    <property type="protein sequence ID" value="EFX62923.1"/>
    <property type="molecule type" value="Genomic_DNA"/>
</dbReference>
<gene>
    <name evidence="2" type="ORF">DAPPUDRAFT_336203</name>
</gene>
<feature type="region of interest" description="Disordered" evidence="1">
    <location>
        <begin position="1"/>
        <end position="55"/>
    </location>
</feature>
<evidence type="ECO:0008006" key="4">
    <source>
        <dbReference type="Google" id="ProtNLM"/>
    </source>
</evidence>
<dbReference type="HOGENOM" id="CLU_1385462_0_0_1"/>
<dbReference type="PANTHER" id="PTHR46003">
    <property type="entry name" value="HOST CELL FACTOR"/>
    <property type="match status" value="1"/>
</dbReference>
<evidence type="ECO:0000313" key="3">
    <source>
        <dbReference type="Proteomes" id="UP000000305"/>
    </source>
</evidence>
<dbReference type="InterPro" id="IPR036116">
    <property type="entry name" value="FN3_sf"/>
</dbReference>
<organism evidence="2 3">
    <name type="scientific">Daphnia pulex</name>
    <name type="common">Water flea</name>
    <dbReference type="NCBI Taxonomy" id="6669"/>
    <lineage>
        <taxon>Eukaryota</taxon>
        <taxon>Metazoa</taxon>
        <taxon>Ecdysozoa</taxon>
        <taxon>Arthropoda</taxon>
        <taxon>Crustacea</taxon>
        <taxon>Branchiopoda</taxon>
        <taxon>Diplostraca</taxon>
        <taxon>Cladocera</taxon>
        <taxon>Anomopoda</taxon>
        <taxon>Daphniidae</taxon>
        <taxon>Daphnia</taxon>
    </lineage>
</organism>
<feature type="compositionally biased region" description="Low complexity" evidence="1">
    <location>
        <begin position="40"/>
        <end position="52"/>
    </location>
</feature>
<evidence type="ECO:0000313" key="2">
    <source>
        <dbReference type="EMBL" id="EFX62923.1"/>
    </source>
</evidence>
<dbReference type="Proteomes" id="UP000000305">
    <property type="component" value="Unassembled WGS sequence"/>
</dbReference>
<dbReference type="Gene3D" id="2.60.40.10">
    <property type="entry name" value="Immunoglobulins"/>
    <property type="match status" value="2"/>
</dbReference>
<dbReference type="InterPro" id="IPR013783">
    <property type="entry name" value="Ig-like_fold"/>
</dbReference>
<sequence>MYKDSSISGAQLNPVPPTVSNVEGVPGEKKSTEWDKDESSTTTETEPVTASDLLEPEPIAVRHCGECTPVLGATSEYGWRDNSQPGIAYKFLVAGVNSCGRGLCSEVFAFKTCLTGFPGAPSAAIKISKKGAHLSWEPPQSTAGLVVRKGSESDVAPLKETVKILVDYFCVTLANQVQVCMTLEILPQHHAVVKGGN</sequence>
<dbReference type="SUPFAM" id="SSF49265">
    <property type="entry name" value="Fibronectin type III"/>
    <property type="match status" value="1"/>
</dbReference>
<dbReference type="STRING" id="6669.E9HZA7"/>
<proteinExistence type="predicted"/>
<feature type="compositionally biased region" description="Polar residues" evidence="1">
    <location>
        <begin position="1"/>
        <end position="11"/>
    </location>
</feature>
<dbReference type="eggNOG" id="KOG4152">
    <property type="taxonomic scope" value="Eukaryota"/>
</dbReference>
<evidence type="ECO:0000256" key="1">
    <source>
        <dbReference type="SAM" id="MobiDB-lite"/>
    </source>
</evidence>
<dbReference type="KEGG" id="dpx:DAPPUDRAFT_336203"/>
<reference evidence="2 3" key="1">
    <citation type="journal article" date="2011" name="Science">
        <title>The ecoresponsive genome of Daphnia pulex.</title>
        <authorList>
            <person name="Colbourne J.K."/>
            <person name="Pfrender M.E."/>
            <person name="Gilbert D."/>
            <person name="Thomas W.K."/>
            <person name="Tucker A."/>
            <person name="Oakley T.H."/>
            <person name="Tokishita S."/>
            <person name="Aerts A."/>
            <person name="Arnold G.J."/>
            <person name="Basu M.K."/>
            <person name="Bauer D.J."/>
            <person name="Caceres C.E."/>
            <person name="Carmel L."/>
            <person name="Casola C."/>
            <person name="Choi J.H."/>
            <person name="Detter J.C."/>
            <person name="Dong Q."/>
            <person name="Dusheyko S."/>
            <person name="Eads B.D."/>
            <person name="Frohlich T."/>
            <person name="Geiler-Samerotte K.A."/>
            <person name="Gerlach D."/>
            <person name="Hatcher P."/>
            <person name="Jogdeo S."/>
            <person name="Krijgsveld J."/>
            <person name="Kriventseva E.V."/>
            <person name="Kultz D."/>
            <person name="Laforsch C."/>
            <person name="Lindquist E."/>
            <person name="Lopez J."/>
            <person name="Manak J.R."/>
            <person name="Muller J."/>
            <person name="Pangilinan J."/>
            <person name="Patwardhan R.P."/>
            <person name="Pitluck S."/>
            <person name="Pritham E.J."/>
            <person name="Rechtsteiner A."/>
            <person name="Rho M."/>
            <person name="Rogozin I.B."/>
            <person name="Sakarya O."/>
            <person name="Salamov A."/>
            <person name="Schaack S."/>
            <person name="Shapiro H."/>
            <person name="Shiga Y."/>
            <person name="Skalitzky C."/>
            <person name="Smith Z."/>
            <person name="Souvorov A."/>
            <person name="Sung W."/>
            <person name="Tang Z."/>
            <person name="Tsuchiya D."/>
            <person name="Tu H."/>
            <person name="Vos H."/>
            <person name="Wang M."/>
            <person name="Wolf Y.I."/>
            <person name="Yamagata H."/>
            <person name="Yamada T."/>
            <person name="Ye Y."/>
            <person name="Shaw J.R."/>
            <person name="Andrews J."/>
            <person name="Crease T.J."/>
            <person name="Tang H."/>
            <person name="Lucas S.M."/>
            <person name="Robertson H.M."/>
            <person name="Bork P."/>
            <person name="Koonin E.V."/>
            <person name="Zdobnov E.M."/>
            <person name="Grigoriev I.V."/>
            <person name="Lynch M."/>
            <person name="Boore J.L."/>
        </authorList>
    </citation>
    <scope>NUCLEOTIDE SEQUENCE [LARGE SCALE GENOMIC DNA]</scope>
</reference>
<protein>
    <recommendedName>
        <fullName evidence="4">Fibronectin type-III domain-containing protein</fullName>
    </recommendedName>
</protein>
<feature type="compositionally biased region" description="Basic and acidic residues" evidence="1">
    <location>
        <begin position="26"/>
        <end position="39"/>
    </location>
</feature>
<name>E9HZA7_DAPPU</name>